<sequence length="60" mass="6397">MTGDLEAQRHAAAAALAVKRGEAEAARLEGPSRIMHEHLTERELAEMAGDPHEDLPGPKG</sequence>
<name>A0ABW2UGZ0_9RHOB</name>
<accession>A0ABW2UGZ0</accession>
<reference evidence="2" key="1">
    <citation type="journal article" date="2019" name="Int. J. Syst. Evol. Microbiol.">
        <title>The Global Catalogue of Microorganisms (GCM) 10K type strain sequencing project: providing services to taxonomists for standard genome sequencing and annotation.</title>
        <authorList>
            <consortium name="The Broad Institute Genomics Platform"/>
            <consortium name="The Broad Institute Genome Sequencing Center for Infectious Disease"/>
            <person name="Wu L."/>
            <person name="Ma J."/>
        </authorList>
    </citation>
    <scope>NUCLEOTIDE SEQUENCE [LARGE SCALE GENOMIC DNA]</scope>
    <source>
        <strain evidence="2">CGMCC 1.12750</strain>
    </source>
</reference>
<dbReference type="RefSeq" id="WP_377401273.1">
    <property type="nucleotide sequence ID" value="NZ_JBHTFQ010000003.1"/>
</dbReference>
<dbReference type="EMBL" id="JBHTFQ010000003">
    <property type="protein sequence ID" value="MFC7703947.1"/>
    <property type="molecule type" value="Genomic_DNA"/>
</dbReference>
<comment type="caution">
    <text evidence="1">The sequence shown here is derived from an EMBL/GenBank/DDBJ whole genome shotgun (WGS) entry which is preliminary data.</text>
</comment>
<gene>
    <name evidence="1" type="ORF">ACFQXB_07045</name>
</gene>
<organism evidence="1 2">
    <name type="scientific">Plastorhodobacter daqingensis</name>
    <dbReference type="NCBI Taxonomy" id="1387281"/>
    <lineage>
        <taxon>Bacteria</taxon>
        <taxon>Pseudomonadati</taxon>
        <taxon>Pseudomonadota</taxon>
        <taxon>Alphaproteobacteria</taxon>
        <taxon>Rhodobacterales</taxon>
        <taxon>Paracoccaceae</taxon>
        <taxon>Plastorhodobacter</taxon>
    </lineage>
</organism>
<dbReference type="InterPro" id="IPR021553">
    <property type="entry name" value="DUF3008"/>
</dbReference>
<dbReference type="Proteomes" id="UP001596516">
    <property type="component" value="Unassembled WGS sequence"/>
</dbReference>
<keyword evidence="2" id="KW-1185">Reference proteome</keyword>
<protein>
    <submittedName>
        <fullName evidence="1">DUF3008 family protein</fullName>
    </submittedName>
</protein>
<evidence type="ECO:0000313" key="2">
    <source>
        <dbReference type="Proteomes" id="UP001596516"/>
    </source>
</evidence>
<evidence type="ECO:0000313" key="1">
    <source>
        <dbReference type="EMBL" id="MFC7703947.1"/>
    </source>
</evidence>
<dbReference type="Pfam" id="PF11450">
    <property type="entry name" value="DUF3008"/>
    <property type="match status" value="1"/>
</dbReference>
<proteinExistence type="predicted"/>